<dbReference type="VEuPathDB" id="MicrosporidiaDB:ECANGB1_330"/>
<dbReference type="EMBL" id="LWDP01000474">
    <property type="protein sequence ID" value="ORD92794.1"/>
    <property type="molecule type" value="Genomic_DNA"/>
</dbReference>
<sequence length="62" mass="7510">MHLTTLKERREKGDLITIYKLMNNLEEIDRKDLILRRKGHKKILHKEICLKDIKKVVFPKEV</sequence>
<keyword evidence="2" id="KW-1185">Reference proteome</keyword>
<dbReference type="Proteomes" id="UP000192639">
    <property type="component" value="Unassembled WGS sequence"/>
</dbReference>
<protein>
    <submittedName>
        <fullName evidence="1">Uncharacterized protein</fullName>
    </submittedName>
</protein>
<name>A0A1Y1S3L7_9MICR</name>
<comment type="caution">
    <text evidence="1">The sequence shown here is derived from an EMBL/GenBank/DDBJ whole genome shotgun (WGS) entry which is preliminary data.</text>
</comment>
<dbReference type="AlphaFoldDB" id="A0A1Y1S3L7"/>
<reference evidence="1 2" key="1">
    <citation type="journal article" date="2017" name="Environ. Microbiol.">
        <title>Decay of the glycolytic pathway and adaptation to intranuclear parasitism within Enterocytozoonidae microsporidia.</title>
        <authorList>
            <person name="Wiredu Boakye D."/>
            <person name="Jaroenlak P."/>
            <person name="Prachumwat A."/>
            <person name="Williams T.A."/>
            <person name="Bateman K.S."/>
            <person name="Itsathitphaisarn O."/>
            <person name="Sritunyalucksana K."/>
            <person name="Paszkiewicz K.H."/>
            <person name="Moore K.A."/>
            <person name="Stentiford G.D."/>
            <person name="Williams B.A."/>
        </authorList>
    </citation>
    <scope>NUCLEOTIDE SEQUENCE [LARGE SCALE GENOMIC DNA]</scope>
    <source>
        <strain evidence="1 2">GB1</strain>
    </source>
</reference>
<evidence type="ECO:0000313" key="1">
    <source>
        <dbReference type="EMBL" id="ORD92794.1"/>
    </source>
</evidence>
<gene>
    <name evidence="1" type="ORF">ECANGB1_330</name>
</gene>
<evidence type="ECO:0000313" key="2">
    <source>
        <dbReference type="Proteomes" id="UP000192639"/>
    </source>
</evidence>
<accession>A0A1Y1S3L7</accession>
<proteinExistence type="predicted"/>
<organism evidence="1 2">
    <name type="scientific">Enterospora canceri</name>
    <dbReference type="NCBI Taxonomy" id="1081671"/>
    <lineage>
        <taxon>Eukaryota</taxon>
        <taxon>Fungi</taxon>
        <taxon>Fungi incertae sedis</taxon>
        <taxon>Microsporidia</taxon>
        <taxon>Enterocytozoonidae</taxon>
        <taxon>Enterospora</taxon>
    </lineage>
</organism>